<reference evidence="1 2" key="1">
    <citation type="journal article" date="2019" name="Commun. Biol.">
        <title>The bagworm genome reveals a unique fibroin gene that provides high tensile strength.</title>
        <authorList>
            <person name="Kono N."/>
            <person name="Nakamura H."/>
            <person name="Ohtoshi R."/>
            <person name="Tomita M."/>
            <person name="Numata K."/>
            <person name="Arakawa K."/>
        </authorList>
    </citation>
    <scope>NUCLEOTIDE SEQUENCE [LARGE SCALE GENOMIC DNA]</scope>
</reference>
<name>A0A4C1ZIK9_EUMVA</name>
<dbReference type="AlphaFoldDB" id="A0A4C1ZIK9"/>
<comment type="caution">
    <text evidence="1">The sequence shown here is derived from an EMBL/GenBank/DDBJ whole genome shotgun (WGS) entry which is preliminary data.</text>
</comment>
<gene>
    <name evidence="1" type="ORF">EVAR_43643_1</name>
</gene>
<evidence type="ECO:0000313" key="1">
    <source>
        <dbReference type="EMBL" id="GBP88326.1"/>
    </source>
</evidence>
<evidence type="ECO:0000313" key="2">
    <source>
        <dbReference type="Proteomes" id="UP000299102"/>
    </source>
</evidence>
<dbReference type="Proteomes" id="UP000299102">
    <property type="component" value="Unassembled WGS sequence"/>
</dbReference>
<organism evidence="1 2">
    <name type="scientific">Eumeta variegata</name>
    <name type="common">Bagworm moth</name>
    <name type="synonym">Eumeta japonica</name>
    <dbReference type="NCBI Taxonomy" id="151549"/>
    <lineage>
        <taxon>Eukaryota</taxon>
        <taxon>Metazoa</taxon>
        <taxon>Ecdysozoa</taxon>
        <taxon>Arthropoda</taxon>
        <taxon>Hexapoda</taxon>
        <taxon>Insecta</taxon>
        <taxon>Pterygota</taxon>
        <taxon>Neoptera</taxon>
        <taxon>Endopterygota</taxon>
        <taxon>Lepidoptera</taxon>
        <taxon>Glossata</taxon>
        <taxon>Ditrysia</taxon>
        <taxon>Tineoidea</taxon>
        <taxon>Psychidae</taxon>
        <taxon>Oiketicinae</taxon>
        <taxon>Eumeta</taxon>
    </lineage>
</organism>
<keyword evidence="2" id="KW-1185">Reference proteome</keyword>
<protein>
    <submittedName>
        <fullName evidence="1">Uncharacterized protein</fullName>
    </submittedName>
</protein>
<proteinExistence type="predicted"/>
<dbReference type="EMBL" id="BGZK01001923">
    <property type="protein sequence ID" value="GBP88326.1"/>
    <property type="molecule type" value="Genomic_DNA"/>
</dbReference>
<sequence length="82" mass="9088">MSIFTGRGTGSISISVHWDTLSLQLAFSTSIVHVPGSWTVRVRIINVDLFPTVDFGPKPPVYNTGPLLFGSWSRYRPPSRVL</sequence>
<accession>A0A4C1ZIK9</accession>